<gene>
    <name evidence="4" type="ORF">KUTeg_008733</name>
</gene>
<accession>A0ABQ9FE93</accession>
<comment type="similarity">
    <text evidence="2">Belongs to the aldo/keto reductase family. Aldo/keto reductase 2 subfamily.</text>
</comment>
<comment type="caution">
    <text evidence="4">The sequence shown here is derived from an EMBL/GenBank/DDBJ whole genome shotgun (WGS) entry which is preliminary data.</text>
</comment>
<evidence type="ECO:0000313" key="4">
    <source>
        <dbReference type="EMBL" id="KAJ8314172.1"/>
    </source>
</evidence>
<keyword evidence="5" id="KW-1185">Reference proteome</keyword>
<protein>
    <recommendedName>
        <fullName evidence="3">NADP-dependent oxidoreductase domain-containing protein</fullName>
    </recommendedName>
</protein>
<name>A0ABQ9FE93_TEGGR</name>
<dbReference type="PANTHER" id="PTHR43364">
    <property type="entry name" value="NADH-SPECIFIC METHYLGLYOXAL REDUCTASE-RELATED"/>
    <property type="match status" value="1"/>
</dbReference>
<dbReference type="PANTHER" id="PTHR43364:SF4">
    <property type="entry name" value="NAD(P)-LINKED OXIDOREDUCTASE SUPERFAMILY PROTEIN"/>
    <property type="match status" value="1"/>
</dbReference>
<reference evidence="4 5" key="1">
    <citation type="submission" date="2022-12" db="EMBL/GenBank/DDBJ databases">
        <title>Chromosome-level genome of Tegillarca granosa.</title>
        <authorList>
            <person name="Kim J."/>
        </authorList>
    </citation>
    <scope>NUCLEOTIDE SEQUENCE [LARGE SCALE GENOMIC DNA]</scope>
    <source>
        <strain evidence="4">Teg-2019</strain>
        <tissue evidence="4">Adductor muscle</tissue>
    </source>
</reference>
<evidence type="ECO:0000313" key="5">
    <source>
        <dbReference type="Proteomes" id="UP001217089"/>
    </source>
</evidence>
<dbReference type="InterPro" id="IPR050523">
    <property type="entry name" value="AKR_Detox_Biosynth"/>
</dbReference>
<proteinExistence type="inferred from homology"/>
<dbReference type="SUPFAM" id="SSF51430">
    <property type="entry name" value="NAD(P)-linked oxidoreductase"/>
    <property type="match status" value="1"/>
</dbReference>
<evidence type="ECO:0000259" key="3">
    <source>
        <dbReference type="Pfam" id="PF00248"/>
    </source>
</evidence>
<sequence length="161" mass="17951">MEYEVLPACKAMGLGIFAYSPLQQGLLSGRFKSADDVPLGRKRGKLFSMEREICDKNNIQMAPAALSWILKQDGITCAIVGARTPEQVVENSKIIELSDSIVKELSAATEPVKNKIGKVLDQWAHPDRFWHYKLEIGRLGNGQIYGMADNITTIMILRNIM</sequence>
<dbReference type="Pfam" id="PF00248">
    <property type="entry name" value="Aldo_ket_red"/>
    <property type="match status" value="1"/>
</dbReference>
<dbReference type="InterPro" id="IPR023210">
    <property type="entry name" value="NADP_OxRdtase_dom"/>
</dbReference>
<keyword evidence="1" id="KW-0560">Oxidoreductase</keyword>
<dbReference type="Proteomes" id="UP001217089">
    <property type="component" value="Unassembled WGS sequence"/>
</dbReference>
<dbReference type="EMBL" id="JARBDR010000342">
    <property type="protein sequence ID" value="KAJ8314172.1"/>
    <property type="molecule type" value="Genomic_DNA"/>
</dbReference>
<evidence type="ECO:0000256" key="2">
    <source>
        <dbReference type="ARBA" id="ARBA00038157"/>
    </source>
</evidence>
<dbReference type="Gene3D" id="3.20.20.100">
    <property type="entry name" value="NADP-dependent oxidoreductase domain"/>
    <property type="match status" value="1"/>
</dbReference>
<evidence type="ECO:0000256" key="1">
    <source>
        <dbReference type="ARBA" id="ARBA00023002"/>
    </source>
</evidence>
<feature type="domain" description="NADP-dependent oxidoreductase" evidence="3">
    <location>
        <begin position="4"/>
        <end position="108"/>
    </location>
</feature>
<dbReference type="InterPro" id="IPR036812">
    <property type="entry name" value="NAD(P)_OxRdtase_dom_sf"/>
</dbReference>
<organism evidence="4 5">
    <name type="scientific">Tegillarca granosa</name>
    <name type="common">Malaysian cockle</name>
    <name type="synonym">Anadara granosa</name>
    <dbReference type="NCBI Taxonomy" id="220873"/>
    <lineage>
        <taxon>Eukaryota</taxon>
        <taxon>Metazoa</taxon>
        <taxon>Spiralia</taxon>
        <taxon>Lophotrochozoa</taxon>
        <taxon>Mollusca</taxon>
        <taxon>Bivalvia</taxon>
        <taxon>Autobranchia</taxon>
        <taxon>Pteriomorphia</taxon>
        <taxon>Arcoida</taxon>
        <taxon>Arcoidea</taxon>
        <taxon>Arcidae</taxon>
        <taxon>Tegillarca</taxon>
    </lineage>
</organism>